<keyword evidence="2" id="KW-1185">Reference proteome</keyword>
<dbReference type="EMBL" id="LGTC01000001">
    <property type="protein sequence ID" value="KNY26315.1"/>
    <property type="molecule type" value="Genomic_DNA"/>
</dbReference>
<dbReference type="InterPro" id="IPR018755">
    <property type="entry name" value="Phage_Mu_Gp48"/>
</dbReference>
<evidence type="ECO:0000313" key="2">
    <source>
        <dbReference type="Proteomes" id="UP000036923"/>
    </source>
</evidence>
<dbReference type="Pfam" id="PF10076">
    <property type="entry name" value="Phage_Mu_Gp48"/>
    <property type="match status" value="1"/>
</dbReference>
<evidence type="ECO:0000313" key="1">
    <source>
        <dbReference type="EMBL" id="KNY26315.1"/>
    </source>
</evidence>
<sequence length="190" mass="22236">MSDQYEKMKKYLPNEFNEILEIDSILQAESPEFEDINDSKEDIKNEMFIDTATNYGLNRWEKNILNINPKSDTNLNDRRGTIKSYLIGLNKLNATRIQELAQAFNYGQINVGLLNSTLVITFLDYYSPPSEYSDFYNYIVTRKPAHLGLEIQFKTINWNNVESLNLTWDQIENLNLTWTEIEEGSWTNNV</sequence>
<dbReference type="eggNOG" id="COG3778">
    <property type="taxonomic scope" value="Bacteria"/>
</dbReference>
<dbReference type="Proteomes" id="UP000036923">
    <property type="component" value="Unassembled WGS sequence"/>
</dbReference>
<protein>
    <recommendedName>
        <fullName evidence="3">DUF2313 domain-containing protein</fullName>
    </recommendedName>
</protein>
<comment type="caution">
    <text evidence="1">The sequence shown here is derived from an EMBL/GenBank/DDBJ whole genome shotgun (WGS) entry which is preliminary data.</text>
</comment>
<organism evidence="1 2">
    <name type="scientific">Pseudobacteroides cellulosolvens ATCC 35603 = DSM 2933</name>
    <dbReference type="NCBI Taxonomy" id="398512"/>
    <lineage>
        <taxon>Bacteria</taxon>
        <taxon>Bacillati</taxon>
        <taxon>Bacillota</taxon>
        <taxon>Clostridia</taxon>
        <taxon>Eubacteriales</taxon>
        <taxon>Oscillospiraceae</taxon>
        <taxon>Pseudobacteroides</taxon>
    </lineage>
</organism>
<proteinExistence type="predicted"/>
<dbReference type="AlphaFoldDB" id="A0A0L6JKN0"/>
<evidence type="ECO:0008006" key="3">
    <source>
        <dbReference type="Google" id="ProtNLM"/>
    </source>
</evidence>
<dbReference type="RefSeq" id="WP_036942417.1">
    <property type="nucleotide sequence ID" value="NZ_JQKC01000018.1"/>
</dbReference>
<dbReference type="OrthoDB" id="1851194at2"/>
<reference evidence="2" key="1">
    <citation type="submission" date="2015-07" db="EMBL/GenBank/DDBJ databases">
        <title>Near-Complete Genome Sequence of the Cellulolytic Bacterium Bacteroides (Pseudobacteroides) cellulosolvens ATCC 35603.</title>
        <authorList>
            <person name="Dassa B."/>
            <person name="Utturkar S.M."/>
            <person name="Klingeman D.M."/>
            <person name="Hurt R.A."/>
            <person name="Keller M."/>
            <person name="Xu J."/>
            <person name="Reddy Y.H.K."/>
            <person name="Borovok I."/>
            <person name="Grinberg I.R."/>
            <person name="Lamed R."/>
            <person name="Zhivin O."/>
            <person name="Bayer E.A."/>
            <person name="Brown S.D."/>
        </authorList>
    </citation>
    <scope>NUCLEOTIDE SEQUENCE [LARGE SCALE GENOMIC DNA]</scope>
    <source>
        <strain evidence="2">DSM 2933</strain>
    </source>
</reference>
<accession>A0A0L6JKN0</accession>
<gene>
    <name evidence="1" type="ORF">Bccel_1577</name>
</gene>
<name>A0A0L6JKN0_9FIRM</name>
<dbReference type="STRING" id="398512.Bccel_1577"/>